<keyword evidence="2" id="KW-1185">Reference proteome</keyword>
<name>A0ACC1MVM0_9HYPO</name>
<dbReference type="EMBL" id="JANJQO010001487">
    <property type="protein sequence ID" value="KAJ2970699.1"/>
    <property type="molecule type" value="Genomic_DNA"/>
</dbReference>
<gene>
    <name evidence="1" type="ORF">NQ176_g8060</name>
</gene>
<evidence type="ECO:0000313" key="2">
    <source>
        <dbReference type="Proteomes" id="UP001143910"/>
    </source>
</evidence>
<dbReference type="Proteomes" id="UP001143910">
    <property type="component" value="Unassembled WGS sequence"/>
</dbReference>
<evidence type="ECO:0000313" key="1">
    <source>
        <dbReference type="EMBL" id="KAJ2970699.1"/>
    </source>
</evidence>
<comment type="caution">
    <text evidence="1">The sequence shown here is derived from an EMBL/GenBank/DDBJ whole genome shotgun (WGS) entry which is preliminary data.</text>
</comment>
<protein>
    <submittedName>
        <fullName evidence="1">Uncharacterized protein</fullName>
    </submittedName>
</protein>
<organism evidence="1 2">
    <name type="scientific">Zarea fungicola</name>
    <dbReference type="NCBI Taxonomy" id="93591"/>
    <lineage>
        <taxon>Eukaryota</taxon>
        <taxon>Fungi</taxon>
        <taxon>Dikarya</taxon>
        <taxon>Ascomycota</taxon>
        <taxon>Pezizomycotina</taxon>
        <taxon>Sordariomycetes</taxon>
        <taxon>Hypocreomycetidae</taxon>
        <taxon>Hypocreales</taxon>
        <taxon>Cordycipitaceae</taxon>
        <taxon>Zarea</taxon>
    </lineage>
</organism>
<reference evidence="1" key="1">
    <citation type="submission" date="2022-08" db="EMBL/GenBank/DDBJ databases">
        <title>Genome Sequence of Lecanicillium fungicola.</title>
        <authorList>
            <person name="Buettner E."/>
        </authorList>
    </citation>
    <scope>NUCLEOTIDE SEQUENCE</scope>
    <source>
        <strain evidence="1">Babe33</strain>
    </source>
</reference>
<accession>A0ACC1MVM0</accession>
<sequence>MGQTLLLLSQALLVSGAAVASTASYDVPSTPNKVGKPLEGFVSYSIEFSSFPEFAGNPSSPNELSYNLIKNVGSIMGSNPYIRVGGNTQDYALYSASQKEALVGIVDPHRSPDYPTTVKIGPAYFELYNAWPGIKFSHGLNLALGGSSSTGWETLVETVPLVCETLGNGKLYTWEYGNEPDFYSISAQGPVRPSTFDEGTYVSQWLNGTKEIRSQVKKHCPNVAEPKFLAPSFAGRFSEAKTWQAGLNADNGVELFSTHNYISGATSPGVTLQGTLMNFGVTKKSVDAQVSSYNKIFGSTANAAAPPLIFGETNSLYNQGRPGLSNSFGAALWGVNFHLYSASVGIKRVHFHQGTNYRYQAWQPVDTNLVTKGTKAPYYGSVAVAAFLRNSVVQPVSVSNIPLGADQAEAAYAAHFTKSQKLGRILVINMHSYNTTVDGAGLKPLPHVPERPNKTYTFNVGSTVADGQVVQVQRLMANGSDAITGITFDGWSYNWELDAGKPVRLHNVTSGETTVVKGGQVTIRLPDSSAAILSFTNSL</sequence>
<proteinExistence type="predicted"/>